<dbReference type="InterPro" id="IPR011017">
    <property type="entry name" value="TRASH_dom"/>
</dbReference>
<proteinExistence type="inferred from homology"/>
<evidence type="ECO:0000313" key="6">
    <source>
        <dbReference type="EMBL" id="KAG6596547.1"/>
    </source>
</evidence>
<gene>
    <name evidence="6" type="ORF">SDJN03_09727</name>
</gene>
<dbReference type="Pfam" id="PF01246">
    <property type="entry name" value="Ribosomal_L24e"/>
    <property type="match status" value="1"/>
</dbReference>
<keyword evidence="7" id="KW-1185">Reference proteome</keyword>
<dbReference type="InterPro" id="IPR000988">
    <property type="entry name" value="Ribosomal_eL24-rel_N"/>
</dbReference>
<protein>
    <submittedName>
        <fullName evidence="6">Ribosome biogenesis protein RLP24</fullName>
    </submittedName>
</protein>
<evidence type="ECO:0000256" key="4">
    <source>
        <dbReference type="ARBA" id="ARBA00023242"/>
    </source>
</evidence>
<comment type="subcellular location">
    <subcellularLocation>
        <location evidence="1">Nucleus</location>
    </subcellularLocation>
</comment>
<reference evidence="6 7" key="1">
    <citation type="journal article" date="2021" name="Hortic Res">
        <title>The domestication of Cucurbita argyrosperma as revealed by the genome of its wild relative.</title>
        <authorList>
            <person name="Barrera-Redondo J."/>
            <person name="Sanchez-de la Vega G."/>
            <person name="Aguirre-Liguori J.A."/>
            <person name="Castellanos-Morales G."/>
            <person name="Gutierrez-Guerrero Y.T."/>
            <person name="Aguirre-Dugua X."/>
            <person name="Aguirre-Planter E."/>
            <person name="Tenaillon M.I."/>
            <person name="Lira-Saade R."/>
            <person name="Eguiarte L.E."/>
        </authorList>
    </citation>
    <scope>NUCLEOTIDE SEQUENCE [LARGE SCALE GENOMIC DNA]</scope>
    <source>
        <strain evidence="6">JBR-2021</strain>
    </source>
</reference>
<evidence type="ECO:0000256" key="3">
    <source>
        <dbReference type="ARBA" id="ARBA00022517"/>
    </source>
</evidence>
<keyword evidence="3" id="KW-0690">Ribosome biogenesis</keyword>
<comment type="similarity">
    <text evidence="2">Belongs to the eukaryotic ribosomal protein eL24 family.</text>
</comment>
<evidence type="ECO:0000256" key="2">
    <source>
        <dbReference type="ARBA" id="ARBA00005647"/>
    </source>
</evidence>
<dbReference type="EMBL" id="JAGKQH010000006">
    <property type="protein sequence ID" value="KAG6596547.1"/>
    <property type="molecule type" value="Genomic_DNA"/>
</dbReference>
<dbReference type="FunFam" id="2.30.170.20:FF:000001">
    <property type="entry name" value="probable ribosome biogenesis protein RLP24"/>
    <property type="match status" value="1"/>
</dbReference>
<name>A0AAV6NDX1_9ROSI</name>
<dbReference type="SMART" id="SM00746">
    <property type="entry name" value="TRASH"/>
    <property type="match status" value="1"/>
</dbReference>
<dbReference type="InterPro" id="IPR056366">
    <property type="entry name" value="Ribosomal_eL24"/>
</dbReference>
<dbReference type="GO" id="GO:0003735">
    <property type="term" value="F:structural constituent of ribosome"/>
    <property type="evidence" value="ECO:0007669"/>
    <property type="project" value="InterPro"/>
</dbReference>
<feature type="domain" description="TRASH" evidence="5">
    <location>
        <begin position="6"/>
        <end position="44"/>
    </location>
</feature>
<dbReference type="GO" id="GO:0005730">
    <property type="term" value="C:nucleolus"/>
    <property type="evidence" value="ECO:0007669"/>
    <property type="project" value="TreeGrafter"/>
</dbReference>
<dbReference type="PROSITE" id="PS01073">
    <property type="entry name" value="RIBOSOMAL_L24E"/>
    <property type="match status" value="1"/>
</dbReference>
<evidence type="ECO:0000313" key="7">
    <source>
        <dbReference type="Proteomes" id="UP000685013"/>
    </source>
</evidence>
<keyword evidence="4" id="KW-0539">Nucleus</keyword>
<accession>A0AAV6NDX1</accession>
<dbReference type="CDD" id="cd00472">
    <property type="entry name" value="Ribosomal_L24e_L24"/>
    <property type="match status" value="1"/>
</dbReference>
<dbReference type="Proteomes" id="UP000685013">
    <property type="component" value="Chromosome 6"/>
</dbReference>
<dbReference type="PANTHER" id="PTHR10792">
    <property type="entry name" value="60S RIBOSOMAL PROTEIN L24"/>
    <property type="match status" value="1"/>
</dbReference>
<feature type="non-terminal residue" evidence="6">
    <location>
        <position position="1"/>
    </location>
</feature>
<dbReference type="AlphaFoldDB" id="A0AAV6NDX1"/>
<comment type="caution">
    <text evidence="6">The sequence shown here is derived from an EMBL/GenBank/DDBJ whole genome shotgun (WGS) entry which is preliminary data.</text>
</comment>
<dbReference type="GO" id="GO:0042273">
    <property type="term" value="P:ribosomal large subunit biogenesis"/>
    <property type="evidence" value="ECO:0007669"/>
    <property type="project" value="TreeGrafter"/>
</dbReference>
<evidence type="ECO:0000256" key="1">
    <source>
        <dbReference type="ARBA" id="ARBA00004123"/>
    </source>
</evidence>
<dbReference type="PANTHER" id="PTHR10792:SF8">
    <property type="entry name" value="RIBOSOME BIOGENESIS PROTEIN RLP24-RELATED"/>
    <property type="match status" value="1"/>
</dbReference>
<sequence>MRLEKCWFCSSTVYPGHGIQFVRNDAKIFRFCRSKCHKNFKMKRNPRKVKWTKAYRRLHGKDMTQDSTFEFERKRNRPERYDRNLTEETLRAIKKIDKVRAEREARHIARRMKGKKGKELKEARKELEQSISMVKPPALLKEDPSLTLPKIQVKVVQSQAEKNQPMEE</sequence>
<dbReference type="InterPro" id="IPR023442">
    <property type="entry name" value="Ribosomal_eL24_CS"/>
</dbReference>
<organism evidence="6 7">
    <name type="scientific">Cucurbita argyrosperma subsp. sororia</name>
    <dbReference type="NCBI Taxonomy" id="37648"/>
    <lineage>
        <taxon>Eukaryota</taxon>
        <taxon>Viridiplantae</taxon>
        <taxon>Streptophyta</taxon>
        <taxon>Embryophyta</taxon>
        <taxon>Tracheophyta</taxon>
        <taxon>Spermatophyta</taxon>
        <taxon>Magnoliopsida</taxon>
        <taxon>eudicotyledons</taxon>
        <taxon>Gunneridae</taxon>
        <taxon>Pentapetalae</taxon>
        <taxon>rosids</taxon>
        <taxon>fabids</taxon>
        <taxon>Cucurbitales</taxon>
        <taxon>Cucurbitaceae</taxon>
        <taxon>Cucurbiteae</taxon>
        <taxon>Cucurbita</taxon>
    </lineage>
</organism>
<evidence type="ECO:0000259" key="5">
    <source>
        <dbReference type="SMART" id="SM00746"/>
    </source>
</evidence>